<proteinExistence type="predicted"/>
<name>A0A167KD57_PHYB8</name>
<keyword evidence="1" id="KW-1133">Transmembrane helix</keyword>
<keyword evidence="1" id="KW-0472">Membrane</keyword>
<dbReference type="Proteomes" id="UP000077315">
    <property type="component" value="Unassembled WGS sequence"/>
</dbReference>
<gene>
    <name evidence="2" type="ORF">PHYBLDRAFT_173724</name>
</gene>
<evidence type="ECO:0000313" key="3">
    <source>
        <dbReference type="Proteomes" id="UP000077315"/>
    </source>
</evidence>
<organism evidence="2 3">
    <name type="scientific">Phycomyces blakesleeanus (strain ATCC 8743b / DSM 1359 / FGSC 10004 / NBRC 33097 / NRRL 1555)</name>
    <dbReference type="NCBI Taxonomy" id="763407"/>
    <lineage>
        <taxon>Eukaryota</taxon>
        <taxon>Fungi</taxon>
        <taxon>Fungi incertae sedis</taxon>
        <taxon>Mucoromycota</taxon>
        <taxon>Mucoromycotina</taxon>
        <taxon>Mucoromycetes</taxon>
        <taxon>Mucorales</taxon>
        <taxon>Phycomycetaceae</taxon>
        <taxon>Phycomyces</taxon>
    </lineage>
</organism>
<dbReference type="InParanoid" id="A0A167KD57"/>
<keyword evidence="3" id="KW-1185">Reference proteome</keyword>
<keyword evidence="1" id="KW-0812">Transmembrane</keyword>
<reference evidence="3" key="1">
    <citation type="submission" date="2015-06" db="EMBL/GenBank/DDBJ databases">
        <title>Expansion of signal transduction pathways in fungi by whole-genome duplication.</title>
        <authorList>
            <consortium name="DOE Joint Genome Institute"/>
            <person name="Corrochano L.M."/>
            <person name="Kuo A."/>
            <person name="Marcet-Houben M."/>
            <person name="Polaino S."/>
            <person name="Salamov A."/>
            <person name="Villalobos J.M."/>
            <person name="Alvarez M.I."/>
            <person name="Avalos J."/>
            <person name="Benito E.P."/>
            <person name="Benoit I."/>
            <person name="Burger G."/>
            <person name="Camino L.P."/>
            <person name="Canovas D."/>
            <person name="Cerda-Olmedo E."/>
            <person name="Cheng J.-F."/>
            <person name="Dominguez A."/>
            <person name="Elias M."/>
            <person name="Eslava A.P."/>
            <person name="Glaser F."/>
            <person name="Grimwood J."/>
            <person name="Gutierrez G."/>
            <person name="Heitman J."/>
            <person name="Henrissat B."/>
            <person name="Iturriaga E.A."/>
            <person name="Lang B.F."/>
            <person name="Lavin J.L."/>
            <person name="Lee S."/>
            <person name="Li W."/>
            <person name="Lindquist E."/>
            <person name="Lopez-Garcia S."/>
            <person name="Luque E.M."/>
            <person name="Marcos A.T."/>
            <person name="Martin J."/>
            <person name="McCluskey K."/>
            <person name="Medina H.R."/>
            <person name="Miralles-Duran A."/>
            <person name="Miyazaki A."/>
            <person name="Munoz-Torres E."/>
            <person name="Oguiza J.A."/>
            <person name="Ohm R."/>
            <person name="Olmedo M."/>
            <person name="Orejas M."/>
            <person name="Ortiz-Castellanos L."/>
            <person name="Pisabarro A.G."/>
            <person name="Rodriguez-Romero J."/>
            <person name="Ruiz-Herrera J."/>
            <person name="Ruiz-Vazquez R."/>
            <person name="Sanz C."/>
            <person name="Schackwitz W."/>
            <person name="Schmutz J."/>
            <person name="Shahriari M."/>
            <person name="Shelest E."/>
            <person name="Silva-Franco F."/>
            <person name="Soanes D."/>
            <person name="Syed K."/>
            <person name="Tagua V.G."/>
            <person name="Talbot N.J."/>
            <person name="Thon M."/>
            <person name="De vries R.P."/>
            <person name="Wiebenga A."/>
            <person name="Yadav J.S."/>
            <person name="Braun E.L."/>
            <person name="Baker S."/>
            <person name="Garre V."/>
            <person name="Horwitz B."/>
            <person name="Torres-Martinez S."/>
            <person name="Idnurm A."/>
            <person name="Herrera-Estrella A."/>
            <person name="Gabaldon T."/>
            <person name="Grigoriev I.V."/>
        </authorList>
    </citation>
    <scope>NUCLEOTIDE SEQUENCE [LARGE SCALE GENOMIC DNA]</scope>
    <source>
        <strain evidence="3">NRRL 1555(-)</strain>
    </source>
</reference>
<sequence length="260" mass="29610">MDIDISYINSLNVCVCVGRYIIFVRSISGVLILQYLAKKRKSKTKVDLQSPNKIQQPTIPPVLYICFVALNILFAPQACKNTVFLLDIETNQNSNKKDATSDLDKPPWMLLQPIEHAIIVTLILSACSQINKTTFFFLAGLLVKVFKIASLSGSLAIRNQCLIVESALHSTVICIPQVCYIRSKLFFYCYNAVEISHTYWELIILVVILKREFYVIDILIGRQKFRHDAKNKKDVRVIKLSCYHFINHVALIKTQIGSII</sequence>
<feature type="transmembrane region" description="Helical" evidence="1">
    <location>
        <begin position="110"/>
        <end position="128"/>
    </location>
</feature>
<protein>
    <submittedName>
        <fullName evidence="2">Uncharacterized protein</fullName>
    </submittedName>
</protein>
<feature type="transmembrane region" description="Helical" evidence="1">
    <location>
        <begin position="135"/>
        <end position="157"/>
    </location>
</feature>
<accession>A0A167KD57</accession>
<dbReference type="RefSeq" id="XP_018285846.1">
    <property type="nucleotide sequence ID" value="XM_018437094.1"/>
</dbReference>
<feature type="transmembrane region" description="Helical" evidence="1">
    <location>
        <begin position="58"/>
        <end position="76"/>
    </location>
</feature>
<dbReference type="VEuPathDB" id="FungiDB:PHYBLDRAFT_173724"/>
<evidence type="ECO:0000313" key="2">
    <source>
        <dbReference type="EMBL" id="OAD67806.1"/>
    </source>
</evidence>
<dbReference type="GeneID" id="28998000"/>
<evidence type="ECO:0000256" key="1">
    <source>
        <dbReference type="SAM" id="Phobius"/>
    </source>
</evidence>
<dbReference type="EMBL" id="KV440997">
    <property type="protein sequence ID" value="OAD67806.1"/>
    <property type="molecule type" value="Genomic_DNA"/>
</dbReference>
<feature type="transmembrane region" description="Helical" evidence="1">
    <location>
        <begin position="20"/>
        <end position="37"/>
    </location>
</feature>
<dbReference type="AlphaFoldDB" id="A0A167KD57"/>